<feature type="non-terminal residue" evidence="7">
    <location>
        <position position="1"/>
    </location>
</feature>
<evidence type="ECO:0000313" key="7">
    <source>
        <dbReference type="EMBL" id="SUZ98602.1"/>
    </source>
</evidence>
<keyword evidence="4" id="KW-0816">Tricarboxylic acid cycle</keyword>
<comment type="catalytic activity">
    <reaction evidence="6">
        <text>oxaloacetate + acetyl-CoA + H2O = citrate + CoA + H(+)</text>
        <dbReference type="Rhea" id="RHEA:16845"/>
        <dbReference type="ChEBI" id="CHEBI:15377"/>
        <dbReference type="ChEBI" id="CHEBI:15378"/>
        <dbReference type="ChEBI" id="CHEBI:16452"/>
        <dbReference type="ChEBI" id="CHEBI:16947"/>
        <dbReference type="ChEBI" id="CHEBI:57287"/>
        <dbReference type="ChEBI" id="CHEBI:57288"/>
        <dbReference type="EC" id="2.3.3.16"/>
    </reaction>
</comment>
<dbReference type="Pfam" id="PF00285">
    <property type="entry name" value="Citrate_synt"/>
    <property type="match status" value="1"/>
</dbReference>
<dbReference type="InterPro" id="IPR016143">
    <property type="entry name" value="Citrate_synth-like_sm_a-sub"/>
</dbReference>
<dbReference type="GO" id="GO:0005975">
    <property type="term" value="P:carbohydrate metabolic process"/>
    <property type="evidence" value="ECO:0007669"/>
    <property type="project" value="TreeGrafter"/>
</dbReference>
<proteinExistence type="inferred from homology"/>
<reference evidence="7" key="1">
    <citation type="submission" date="2018-05" db="EMBL/GenBank/DDBJ databases">
        <authorList>
            <person name="Lanie J.A."/>
            <person name="Ng W.-L."/>
            <person name="Kazmierczak K.M."/>
            <person name="Andrzejewski T.M."/>
            <person name="Davidsen T.M."/>
            <person name="Wayne K.J."/>
            <person name="Tettelin H."/>
            <person name="Glass J.I."/>
            <person name="Rusch D."/>
            <person name="Podicherti R."/>
            <person name="Tsui H.-C.T."/>
            <person name="Winkler M.E."/>
        </authorList>
    </citation>
    <scope>NUCLEOTIDE SEQUENCE</scope>
</reference>
<dbReference type="InterPro" id="IPR011278">
    <property type="entry name" value="2-MeCitrate/Citrate_synth_II"/>
</dbReference>
<dbReference type="GO" id="GO:0006099">
    <property type="term" value="P:tricarboxylic acid cycle"/>
    <property type="evidence" value="ECO:0007669"/>
    <property type="project" value="UniProtKB-UniPathway"/>
</dbReference>
<evidence type="ECO:0000256" key="2">
    <source>
        <dbReference type="ARBA" id="ARBA00010566"/>
    </source>
</evidence>
<dbReference type="InterPro" id="IPR036969">
    <property type="entry name" value="Citrate_synthase_sf"/>
</dbReference>
<dbReference type="SUPFAM" id="SSF48256">
    <property type="entry name" value="Citrate synthase"/>
    <property type="match status" value="1"/>
</dbReference>
<dbReference type="UniPathway" id="UPA00223"/>
<dbReference type="NCBIfam" id="TIGR01800">
    <property type="entry name" value="cit_synth_II"/>
    <property type="match status" value="1"/>
</dbReference>
<evidence type="ECO:0000256" key="3">
    <source>
        <dbReference type="ARBA" id="ARBA00012972"/>
    </source>
</evidence>
<organism evidence="7">
    <name type="scientific">marine metagenome</name>
    <dbReference type="NCBI Taxonomy" id="408172"/>
    <lineage>
        <taxon>unclassified sequences</taxon>
        <taxon>metagenomes</taxon>
        <taxon>ecological metagenomes</taxon>
    </lineage>
</organism>
<comment type="similarity">
    <text evidence="2">Belongs to the citrate synthase family.</text>
</comment>
<accession>A0A381S3E5</accession>
<dbReference type="InterPro" id="IPR024176">
    <property type="entry name" value="Citrate_synthase_bac-typ"/>
</dbReference>
<evidence type="ECO:0000256" key="4">
    <source>
        <dbReference type="ARBA" id="ARBA00022532"/>
    </source>
</evidence>
<dbReference type="AlphaFoldDB" id="A0A381S3E5"/>
<gene>
    <name evidence="7" type="ORF">METZ01_LOCUS51456</name>
</gene>
<dbReference type="GO" id="GO:0005829">
    <property type="term" value="C:cytosol"/>
    <property type="evidence" value="ECO:0007669"/>
    <property type="project" value="TreeGrafter"/>
</dbReference>
<dbReference type="GO" id="GO:0036440">
    <property type="term" value="F:citrate synthase activity"/>
    <property type="evidence" value="ECO:0007669"/>
    <property type="project" value="UniProtKB-EC"/>
</dbReference>
<name>A0A381S3E5_9ZZZZ</name>
<dbReference type="Gene3D" id="1.10.230.10">
    <property type="entry name" value="Cytochrome P450-Terp, domain 2"/>
    <property type="match status" value="1"/>
</dbReference>
<dbReference type="EC" id="2.3.3.16" evidence="3"/>
<dbReference type="PANTHER" id="PTHR11739">
    <property type="entry name" value="CITRATE SYNTHASE"/>
    <property type="match status" value="1"/>
</dbReference>
<sequence>ERRMMTESTATSAGLKGVVAGRSSICLIDGEQGLLAYRGYDIHDLAKHSTFEEATYLLWEGDLPTRADLADFTTMLAEQRNVPESVLDLIVNSPIDAPPMATLRTAVSALGAADPLGEDMSSKANRAKAARLTAQIATLTAAIERCRHRLEPIAPDPALNHAANFLYMVRGERASTAASRAFDVALVMHADHGFNASTFASRVTAATLSDMHSAITSAIGTLKGPLHGGANQRVKEMLDEIGSPNYVVDYVDKTLAAKKRIMGFGHRVYRVEDPRGRHLKAHAEKLQDEGDPMMLETSARLIEVMHQRKGLSINVDFYSASLYTYLRLPPDLFPNLFAISRIAGWAAHILEQYADNQLIRPRSEYRGPGQRPYRALGER</sequence>
<dbReference type="InterPro" id="IPR019810">
    <property type="entry name" value="Citrate_synthase_AS"/>
</dbReference>
<dbReference type="EMBL" id="UINC01002620">
    <property type="protein sequence ID" value="SUZ98602.1"/>
    <property type="molecule type" value="Genomic_DNA"/>
</dbReference>
<dbReference type="PIRSF" id="PIRSF001369">
    <property type="entry name" value="Citrate_synth"/>
    <property type="match status" value="1"/>
</dbReference>
<dbReference type="PRINTS" id="PR00143">
    <property type="entry name" value="CITRTSNTHASE"/>
</dbReference>
<evidence type="ECO:0000256" key="1">
    <source>
        <dbReference type="ARBA" id="ARBA00005163"/>
    </source>
</evidence>
<keyword evidence="5" id="KW-0808">Transferase</keyword>
<protein>
    <recommendedName>
        <fullName evidence="3">citrate synthase (unknown stereospecificity)</fullName>
        <ecNumber evidence="3">2.3.3.16</ecNumber>
    </recommendedName>
</protein>
<dbReference type="PANTHER" id="PTHR11739:SF4">
    <property type="entry name" value="CITRATE SYNTHASE, PEROXISOMAL"/>
    <property type="match status" value="1"/>
</dbReference>
<dbReference type="InterPro" id="IPR002020">
    <property type="entry name" value="Citrate_synthase"/>
</dbReference>
<dbReference type="PROSITE" id="PS00480">
    <property type="entry name" value="CITRATE_SYNTHASE"/>
    <property type="match status" value="1"/>
</dbReference>
<evidence type="ECO:0000256" key="5">
    <source>
        <dbReference type="ARBA" id="ARBA00022679"/>
    </source>
</evidence>
<comment type="pathway">
    <text evidence="1">Carbohydrate metabolism; tricarboxylic acid cycle.</text>
</comment>
<evidence type="ECO:0000256" key="6">
    <source>
        <dbReference type="ARBA" id="ARBA00049288"/>
    </source>
</evidence>
<dbReference type="InterPro" id="IPR016142">
    <property type="entry name" value="Citrate_synth-like_lrg_a-sub"/>
</dbReference>
<dbReference type="Gene3D" id="1.10.580.10">
    <property type="entry name" value="Citrate Synthase, domain 1"/>
    <property type="match status" value="1"/>
</dbReference>